<dbReference type="EMBL" id="NAJQ01001146">
    <property type="protein sequence ID" value="TKA61974.1"/>
    <property type="molecule type" value="Genomic_DNA"/>
</dbReference>
<reference evidence="3 4" key="1">
    <citation type="submission" date="2017-03" db="EMBL/GenBank/DDBJ databases">
        <title>Genomes of endolithic fungi from Antarctica.</title>
        <authorList>
            <person name="Coleine C."/>
            <person name="Masonjones S."/>
            <person name="Stajich J.E."/>
        </authorList>
    </citation>
    <scope>NUCLEOTIDE SEQUENCE [LARGE SCALE GENOMIC DNA]</scope>
    <source>
        <strain evidence="3 4">CCFEE 5184</strain>
    </source>
</reference>
<evidence type="ECO:0000256" key="1">
    <source>
        <dbReference type="SAM" id="MobiDB-lite"/>
    </source>
</evidence>
<evidence type="ECO:0000313" key="3">
    <source>
        <dbReference type="EMBL" id="TKA61974.1"/>
    </source>
</evidence>
<proteinExistence type="predicted"/>
<accession>A0A4U0WGE6</accession>
<dbReference type="OrthoDB" id="2126185at2759"/>
<feature type="transmembrane region" description="Helical" evidence="2">
    <location>
        <begin position="279"/>
        <end position="298"/>
    </location>
</feature>
<feature type="transmembrane region" description="Helical" evidence="2">
    <location>
        <begin position="310"/>
        <end position="334"/>
    </location>
</feature>
<feature type="non-terminal residue" evidence="3">
    <location>
        <position position="343"/>
    </location>
</feature>
<name>A0A4U0WGE6_9PEZI</name>
<dbReference type="AlphaFoldDB" id="A0A4U0WGE6"/>
<protein>
    <submittedName>
        <fullName evidence="3">Uncharacterized protein</fullName>
    </submittedName>
</protein>
<keyword evidence="2" id="KW-0812">Transmembrane</keyword>
<feature type="transmembrane region" description="Helical" evidence="2">
    <location>
        <begin position="62"/>
        <end position="83"/>
    </location>
</feature>
<dbReference type="Proteomes" id="UP000309340">
    <property type="component" value="Unassembled WGS sequence"/>
</dbReference>
<evidence type="ECO:0000313" key="4">
    <source>
        <dbReference type="Proteomes" id="UP000309340"/>
    </source>
</evidence>
<sequence>MSLFEDTPLLSTGNATIDTQCGVVLGLALLAAAYTIARAFHEARRERQYHRSRRGGGLPDRRARAIPAFYLLALLSFANVTWLRTEHRRVKLVSIADIQAYRQTTLRGTVLDKEPAGWIELSGVKKGTEYVKNTAENTRMPTPEEIPSAGNKFYAGAKHAAQSGASAVAEAMHAGGKVAKVVADPGGRETRNMRKSVDRNVKGAKKTVNEKAKQALDDTKAAMYARGRNVLNEASALWEGESEIPGELSKTFPWAGGVFNAKSSVWDFFKSLIDTAPRFWWTQQWLAGYVAWAVYVGLECHYRDFRAYVALSFVLLGYCFSLATMQCLFFALLLHKTDDRHGP</sequence>
<gene>
    <name evidence="3" type="ORF">B0A55_10668</name>
</gene>
<organism evidence="3 4">
    <name type="scientific">Friedmanniomyces simplex</name>
    <dbReference type="NCBI Taxonomy" id="329884"/>
    <lineage>
        <taxon>Eukaryota</taxon>
        <taxon>Fungi</taxon>
        <taxon>Dikarya</taxon>
        <taxon>Ascomycota</taxon>
        <taxon>Pezizomycotina</taxon>
        <taxon>Dothideomycetes</taxon>
        <taxon>Dothideomycetidae</taxon>
        <taxon>Mycosphaerellales</taxon>
        <taxon>Teratosphaeriaceae</taxon>
        <taxon>Friedmanniomyces</taxon>
    </lineage>
</organism>
<feature type="transmembrane region" description="Helical" evidence="2">
    <location>
        <begin position="20"/>
        <end position="41"/>
    </location>
</feature>
<feature type="region of interest" description="Disordered" evidence="1">
    <location>
        <begin position="184"/>
        <end position="203"/>
    </location>
</feature>
<keyword evidence="4" id="KW-1185">Reference proteome</keyword>
<keyword evidence="2" id="KW-1133">Transmembrane helix</keyword>
<evidence type="ECO:0000256" key="2">
    <source>
        <dbReference type="SAM" id="Phobius"/>
    </source>
</evidence>
<feature type="compositionally biased region" description="Basic and acidic residues" evidence="1">
    <location>
        <begin position="186"/>
        <end position="203"/>
    </location>
</feature>
<keyword evidence="2" id="KW-0472">Membrane</keyword>
<comment type="caution">
    <text evidence="3">The sequence shown here is derived from an EMBL/GenBank/DDBJ whole genome shotgun (WGS) entry which is preliminary data.</text>
</comment>